<proteinExistence type="predicted"/>
<reference evidence="1" key="1">
    <citation type="submission" date="2019-08" db="EMBL/GenBank/DDBJ databases">
        <authorList>
            <person name="Kucharzyk K."/>
            <person name="Murdoch R.W."/>
            <person name="Higgins S."/>
            <person name="Loffler F."/>
        </authorList>
    </citation>
    <scope>NUCLEOTIDE SEQUENCE</scope>
</reference>
<gene>
    <name evidence="1" type="ORF">SDC9_51536</name>
</gene>
<dbReference type="AlphaFoldDB" id="A0A644WP44"/>
<comment type="caution">
    <text evidence="1">The sequence shown here is derived from an EMBL/GenBank/DDBJ whole genome shotgun (WGS) entry which is preliminary data.</text>
</comment>
<organism evidence="1">
    <name type="scientific">bioreactor metagenome</name>
    <dbReference type="NCBI Taxonomy" id="1076179"/>
    <lineage>
        <taxon>unclassified sequences</taxon>
        <taxon>metagenomes</taxon>
        <taxon>ecological metagenomes</taxon>
    </lineage>
</organism>
<accession>A0A644WP44</accession>
<name>A0A644WP44_9ZZZZ</name>
<sequence>MALSALGFNGEPDTMILGIDPGRDKCGWVFAAPGGELIASGIFPTERAADFLRAAVSGEGRVIASFALENPGPFPESFSINECLVGNGTGKELFLSLAKSLSLGVKLIPEKGTTLLARKLYWKHHPPRGFRRLLPESMRVPPRDVDDFAALAIVLKCIESQSAQ</sequence>
<dbReference type="SUPFAM" id="SSF53098">
    <property type="entry name" value="Ribonuclease H-like"/>
    <property type="match status" value="1"/>
</dbReference>
<evidence type="ECO:0008006" key="2">
    <source>
        <dbReference type="Google" id="ProtNLM"/>
    </source>
</evidence>
<dbReference type="InterPro" id="IPR012337">
    <property type="entry name" value="RNaseH-like_sf"/>
</dbReference>
<dbReference type="EMBL" id="VSSQ01001114">
    <property type="protein sequence ID" value="MPM05248.1"/>
    <property type="molecule type" value="Genomic_DNA"/>
</dbReference>
<protein>
    <recommendedName>
        <fullName evidence="2">YqgF/RNase H-like domain-containing protein</fullName>
    </recommendedName>
</protein>
<evidence type="ECO:0000313" key="1">
    <source>
        <dbReference type="EMBL" id="MPM05248.1"/>
    </source>
</evidence>